<dbReference type="Proteomes" id="UP000765509">
    <property type="component" value="Unassembled WGS sequence"/>
</dbReference>
<dbReference type="EMBL" id="AVOT02011266">
    <property type="protein sequence ID" value="MBW0491806.1"/>
    <property type="molecule type" value="Genomic_DNA"/>
</dbReference>
<comment type="caution">
    <text evidence="2">The sequence shown here is derived from an EMBL/GenBank/DDBJ whole genome shotgun (WGS) entry which is preliminary data.</text>
</comment>
<proteinExistence type="predicted"/>
<sequence>MDSGLIDEVQPYDAAEVDEIHSAKSPAPCLDVPDPSVEPHTLFEEPLQVPGRIKVIGLWHPTLISSEIENQNILPFSRRPKVLLTTSDDTPQTFKNALNSPASDDWTKAINREFSSMNKLQVWDVVELKPSYKLVGTTWVFEITQDPQGNIIKQKAQLCAQGFSQTPGVDFHKTFSPTG</sequence>
<protein>
    <recommendedName>
        <fullName evidence="1">Reverse transcriptase Ty1/copia-type domain-containing protein</fullName>
    </recommendedName>
</protein>
<dbReference type="OrthoDB" id="411615at2759"/>
<dbReference type="AlphaFoldDB" id="A0A9Q3CV17"/>
<gene>
    <name evidence="2" type="ORF">O181_031521</name>
</gene>
<dbReference type="Pfam" id="PF07727">
    <property type="entry name" value="RVT_2"/>
    <property type="match status" value="1"/>
</dbReference>
<name>A0A9Q3CV17_9BASI</name>
<evidence type="ECO:0000259" key="1">
    <source>
        <dbReference type="Pfam" id="PF07727"/>
    </source>
</evidence>
<evidence type="ECO:0000313" key="2">
    <source>
        <dbReference type="EMBL" id="MBW0491806.1"/>
    </source>
</evidence>
<reference evidence="2" key="1">
    <citation type="submission" date="2021-03" db="EMBL/GenBank/DDBJ databases">
        <title>Draft genome sequence of rust myrtle Austropuccinia psidii MF-1, a brazilian biotype.</title>
        <authorList>
            <person name="Quecine M.C."/>
            <person name="Pachon D.M.R."/>
            <person name="Bonatelli M.L."/>
            <person name="Correr F.H."/>
            <person name="Franceschini L.M."/>
            <person name="Leite T.F."/>
            <person name="Margarido G.R.A."/>
            <person name="Almeida C.A."/>
            <person name="Ferrarezi J.A."/>
            <person name="Labate C.A."/>
        </authorList>
    </citation>
    <scope>NUCLEOTIDE SEQUENCE</scope>
    <source>
        <strain evidence="2">MF-1</strain>
    </source>
</reference>
<organism evidence="2 3">
    <name type="scientific">Austropuccinia psidii MF-1</name>
    <dbReference type="NCBI Taxonomy" id="1389203"/>
    <lineage>
        <taxon>Eukaryota</taxon>
        <taxon>Fungi</taxon>
        <taxon>Dikarya</taxon>
        <taxon>Basidiomycota</taxon>
        <taxon>Pucciniomycotina</taxon>
        <taxon>Pucciniomycetes</taxon>
        <taxon>Pucciniales</taxon>
        <taxon>Sphaerophragmiaceae</taxon>
        <taxon>Austropuccinia</taxon>
    </lineage>
</organism>
<evidence type="ECO:0000313" key="3">
    <source>
        <dbReference type="Proteomes" id="UP000765509"/>
    </source>
</evidence>
<accession>A0A9Q3CV17</accession>
<dbReference type="InterPro" id="IPR013103">
    <property type="entry name" value="RVT_2"/>
</dbReference>
<feature type="domain" description="Reverse transcriptase Ty1/copia-type" evidence="1">
    <location>
        <begin position="121"/>
        <end position="177"/>
    </location>
</feature>
<keyword evidence="3" id="KW-1185">Reference proteome</keyword>